<accession>A0A1E3AQR8</accession>
<protein>
    <submittedName>
        <fullName evidence="1">Uncharacterized protein</fullName>
    </submittedName>
</protein>
<dbReference type="RefSeq" id="WP_069157739.1">
    <property type="nucleotide sequence ID" value="NZ_DBFYTC010000047.1"/>
</dbReference>
<dbReference type="Pfam" id="PF18941">
    <property type="entry name" value="DUF5688"/>
    <property type="match status" value="1"/>
</dbReference>
<dbReference type="AlphaFoldDB" id="A0A1E3AQR8"/>
<reference evidence="1 2" key="1">
    <citation type="submission" date="2016-07" db="EMBL/GenBank/DDBJ databases">
        <title>Characterization of isolates of Eisenbergiella tayi derived from blood cultures, using whole genome sequencing.</title>
        <authorList>
            <person name="Burdz T."/>
            <person name="Wiebe D."/>
            <person name="Huynh C."/>
            <person name="Bernard K."/>
        </authorList>
    </citation>
    <scope>NUCLEOTIDE SEQUENCE [LARGE SCALE GENOMIC DNA]</scope>
    <source>
        <strain evidence="1 2">NML 120489</strain>
    </source>
</reference>
<dbReference type="Proteomes" id="UP000095003">
    <property type="component" value="Unassembled WGS sequence"/>
</dbReference>
<dbReference type="EMBL" id="MCGI01000003">
    <property type="protein sequence ID" value="ODM11048.1"/>
    <property type="molecule type" value="Genomic_DNA"/>
</dbReference>
<sequence length="394" mass="45697">MNYESFKQYVADHIRDFLPQDYKVHEISITEQRKNNNVIWDALSIKGDRNIVPAIYLEPYYQAHTEGVNMDVILQKIADIYMESMEQVGNFSADEFQYEKIKNGIFVVVQNVEMNRELLENVPHEIRDDLALLYRVNVELSNGEKGSVLIHNAHLESWGIDENTLKEVAWNNMHDHYPPEFSTMSNVLRSVGYDEMSEATELLEMYVLSNKDKQYGAAYMFDTEVMSRIAEGVGGDIVVIPSSIHESILLKKQKDTDFDMLREMVKEVNRTQLHPTEILSDEVYQYSRDTQVLSRVVAVSQEEIPMPDRVSVEEMHSYGYQWDGMLPLTKERALELLDTEMELHKLYKDGTEAVLDSREEILAHEGLFGVEKDVWLNYLESQSQSVVQDMTQQM</sequence>
<proteinExistence type="predicted"/>
<dbReference type="InterPro" id="IPR043743">
    <property type="entry name" value="DUF5688"/>
</dbReference>
<gene>
    <name evidence="1" type="ORF">BEH84_03477</name>
</gene>
<name>A0A1E3AQR8_9FIRM</name>
<comment type="caution">
    <text evidence="1">The sequence shown here is derived from an EMBL/GenBank/DDBJ whole genome shotgun (WGS) entry which is preliminary data.</text>
</comment>
<evidence type="ECO:0000313" key="2">
    <source>
        <dbReference type="Proteomes" id="UP000095003"/>
    </source>
</evidence>
<evidence type="ECO:0000313" key="1">
    <source>
        <dbReference type="EMBL" id="ODM11048.1"/>
    </source>
</evidence>
<organism evidence="1 2">
    <name type="scientific">Eisenbergiella tayi</name>
    <dbReference type="NCBI Taxonomy" id="1432052"/>
    <lineage>
        <taxon>Bacteria</taxon>
        <taxon>Bacillati</taxon>
        <taxon>Bacillota</taxon>
        <taxon>Clostridia</taxon>
        <taxon>Lachnospirales</taxon>
        <taxon>Lachnospiraceae</taxon>
        <taxon>Eisenbergiella</taxon>
    </lineage>
</organism>